<sequence length="358" mass="39344">MLPFFSYIHRTFFFSIFFFLLFLVSFPPSSAADSSTQLAPAAAPGPAADGFSNTMWRGLMRFLDADKGTSVDGMAELKRYFGRFGYLPVPPENMSFTDDFDDVFEEALILYQNKLGLTETGRLDYDTMSVIVSPRCGVGDFSGGGGGGAEEEEGEGEEGEDDGAVRILLRGAETEVRTAFRRAFSRWSAVIPVTFKEAEDYSSADIRIGWYSGDHGDGEAFDGVLGVLAHAFSPENGRFHLDAAERWAVDFKAEKSKVAVDLESVATHEIGHVLGLAHSSVKNAIMYPSLSPRTKKVELRKDDVEGIQALYGSNPNYVFDPRLADVSSGRGMDLERRKGLMKWTATIVMVAYFFSLGL</sequence>
<dbReference type="GO" id="GO:0008270">
    <property type="term" value="F:zinc ion binding"/>
    <property type="evidence" value="ECO:0007669"/>
    <property type="project" value="InterPro"/>
</dbReference>
<dbReference type="GO" id="GO:0030198">
    <property type="term" value="P:extracellular matrix organization"/>
    <property type="evidence" value="ECO:0007669"/>
    <property type="project" value="TreeGrafter"/>
</dbReference>
<keyword evidence="6" id="KW-0482">Metalloprotease</keyword>
<feature type="binding site" evidence="8">
    <location>
        <position position="222"/>
    </location>
    <ligand>
        <name>Ca(2+)</name>
        <dbReference type="ChEBI" id="CHEBI:29108"/>
        <label>3</label>
    </ligand>
</feature>
<dbReference type="PRINTS" id="PR00138">
    <property type="entry name" value="MATRIXIN"/>
</dbReference>
<feature type="signal peptide" evidence="10">
    <location>
        <begin position="1"/>
        <end position="31"/>
    </location>
</feature>
<evidence type="ECO:0000256" key="1">
    <source>
        <dbReference type="ARBA" id="ARBA00009614"/>
    </source>
</evidence>
<dbReference type="Pfam" id="PF00413">
    <property type="entry name" value="Peptidase_M10"/>
    <property type="match status" value="1"/>
</dbReference>
<dbReference type="CDD" id="cd04278">
    <property type="entry name" value="ZnMc_MMP"/>
    <property type="match status" value="1"/>
</dbReference>
<evidence type="ECO:0000256" key="6">
    <source>
        <dbReference type="ARBA" id="ARBA00023049"/>
    </source>
</evidence>
<feature type="domain" description="Peptidase metallopeptidase" evidence="11">
    <location>
        <begin position="157"/>
        <end position="313"/>
    </location>
</feature>
<feature type="binding site" description="in inhibited form" evidence="8">
    <location>
        <position position="136"/>
    </location>
    <ligand>
        <name>Zn(2+)</name>
        <dbReference type="ChEBI" id="CHEBI:29105"/>
        <label>2</label>
        <note>catalytic</note>
    </ligand>
</feature>
<name>A0AAW2L4K9_SESRA</name>
<feature type="binding site" evidence="8">
    <location>
        <position position="230"/>
    </location>
    <ligand>
        <name>Zn(2+)</name>
        <dbReference type="ChEBI" id="CHEBI:29105"/>
        <label>1</label>
    </ligand>
</feature>
<dbReference type="AlphaFoldDB" id="A0AAW2L4K9"/>
<dbReference type="Pfam" id="PF01471">
    <property type="entry name" value="PG_binding_1"/>
    <property type="match status" value="1"/>
</dbReference>
<reference evidence="12" key="1">
    <citation type="submission" date="2020-06" db="EMBL/GenBank/DDBJ databases">
        <authorList>
            <person name="Li T."/>
            <person name="Hu X."/>
            <person name="Zhang T."/>
            <person name="Song X."/>
            <person name="Zhang H."/>
            <person name="Dai N."/>
            <person name="Sheng W."/>
            <person name="Hou X."/>
            <person name="Wei L."/>
        </authorList>
    </citation>
    <scope>NUCLEOTIDE SEQUENCE</scope>
    <source>
        <strain evidence="12">G02</strain>
        <tissue evidence="12">Leaf</tissue>
    </source>
</reference>
<dbReference type="SUPFAM" id="SSF47090">
    <property type="entry name" value="PGBD-like"/>
    <property type="match status" value="1"/>
</dbReference>
<keyword evidence="3 8" id="KW-0479">Metal-binding</keyword>
<dbReference type="SMART" id="SM00235">
    <property type="entry name" value="ZnMc"/>
    <property type="match status" value="1"/>
</dbReference>
<comment type="cofactor">
    <cofactor evidence="8">
        <name>Ca(2+)</name>
        <dbReference type="ChEBI" id="CHEBI:29108"/>
    </cofactor>
    <text evidence="8">Can bind about 5 Ca(2+) ions per subunit.</text>
</comment>
<evidence type="ECO:0000259" key="11">
    <source>
        <dbReference type="SMART" id="SM00235"/>
    </source>
</evidence>
<evidence type="ECO:0000256" key="3">
    <source>
        <dbReference type="ARBA" id="ARBA00022723"/>
    </source>
</evidence>
<feature type="binding site" evidence="8">
    <location>
        <position position="215"/>
    </location>
    <ligand>
        <name>Zn(2+)</name>
        <dbReference type="ChEBI" id="CHEBI:29105"/>
        <label>1</label>
    </ligand>
</feature>
<dbReference type="SUPFAM" id="SSF55486">
    <property type="entry name" value="Metalloproteases ('zincins'), catalytic domain"/>
    <property type="match status" value="1"/>
</dbReference>
<feature type="binding site" evidence="8">
    <location>
        <position position="286"/>
    </location>
    <ligand>
        <name>Zn(2+)</name>
        <dbReference type="ChEBI" id="CHEBI:29105"/>
        <label>2</label>
        <note>catalytic</note>
    </ligand>
</feature>
<evidence type="ECO:0000256" key="9">
    <source>
        <dbReference type="SAM" id="MobiDB-lite"/>
    </source>
</evidence>
<evidence type="ECO:0000256" key="10">
    <source>
        <dbReference type="SAM" id="SignalP"/>
    </source>
</evidence>
<dbReference type="GO" id="GO:0030574">
    <property type="term" value="P:collagen catabolic process"/>
    <property type="evidence" value="ECO:0007669"/>
    <property type="project" value="TreeGrafter"/>
</dbReference>
<feature type="binding site" evidence="8">
    <location>
        <position position="245"/>
    </location>
    <ligand>
        <name>Ca(2+)</name>
        <dbReference type="ChEBI" id="CHEBI:29108"/>
        <label>1</label>
    </ligand>
</feature>
<dbReference type="GO" id="GO:0006508">
    <property type="term" value="P:proteolysis"/>
    <property type="evidence" value="ECO:0007669"/>
    <property type="project" value="UniProtKB-KW"/>
</dbReference>
<feature type="binding site" evidence="8">
    <location>
        <position position="242"/>
    </location>
    <ligand>
        <name>Ca(2+)</name>
        <dbReference type="ChEBI" id="CHEBI:29108"/>
        <label>3</label>
    </ligand>
</feature>
<feature type="active site" evidence="7">
    <location>
        <position position="269"/>
    </location>
</feature>
<feature type="binding site" evidence="8">
    <location>
        <position position="278"/>
    </location>
    <ligand>
        <name>Zn(2+)</name>
        <dbReference type="ChEBI" id="CHEBI:29105"/>
        <label>2</label>
        <note>catalytic</note>
    </ligand>
</feature>
<dbReference type="InterPro" id="IPR001818">
    <property type="entry name" value="Pept_M10_metallopeptidase"/>
</dbReference>
<dbReference type="InterPro" id="IPR024079">
    <property type="entry name" value="MetalloPept_cat_dom_sf"/>
</dbReference>
<dbReference type="PANTHER" id="PTHR10201">
    <property type="entry name" value="MATRIX METALLOPROTEINASE"/>
    <property type="match status" value="1"/>
</dbReference>
<dbReference type="GO" id="GO:0031012">
    <property type="term" value="C:extracellular matrix"/>
    <property type="evidence" value="ECO:0007669"/>
    <property type="project" value="InterPro"/>
</dbReference>
<feature type="binding site" evidence="8">
    <location>
        <position position="223"/>
    </location>
    <ligand>
        <name>Ca(2+)</name>
        <dbReference type="ChEBI" id="CHEBI:29108"/>
        <label>3</label>
    </ligand>
</feature>
<keyword evidence="5 8" id="KW-0862">Zinc</keyword>
<dbReference type="InterPro" id="IPR021190">
    <property type="entry name" value="Pept_M10A"/>
</dbReference>
<feature type="binding site" evidence="8">
    <location>
        <position position="272"/>
    </location>
    <ligand>
        <name>Zn(2+)</name>
        <dbReference type="ChEBI" id="CHEBI:29105"/>
        <label>2</label>
        <note>catalytic</note>
    </ligand>
</feature>
<feature type="binding site" evidence="8">
    <location>
        <position position="268"/>
    </location>
    <ligand>
        <name>Zn(2+)</name>
        <dbReference type="ChEBI" id="CHEBI:29105"/>
        <label>2</label>
        <note>catalytic</note>
    </ligand>
</feature>
<dbReference type="InterPro" id="IPR002477">
    <property type="entry name" value="Peptidoglycan-bd-like"/>
</dbReference>
<evidence type="ECO:0000256" key="7">
    <source>
        <dbReference type="PIRSR" id="PIRSR621190-1"/>
    </source>
</evidence>
<dbReference type="InterPro" id="IPR036365">
    <property type="entry name" value="PGBD-like_sf"/>
</dbReference>
<gene>
    <name evidence="12" type="ORF">Sradi_5691600</name>
</gene>
<evidence type="ECO:0000256" key="2">
    <source>
        <dbReference type="ARBA" id="ARBA00022670"/>
    </source>
</evidence>
<evidence type="ECO:0000256" key="5">
    <source>
        <dbReference type="ARBA" id="ARBA00022833"/>
    </source>
</evidence>
<keyword evidence="2" id="KW-0645">Protease</keyword>
<comment type="similarity">
    <text evidence="1">Belongs to the peptidase M10A family. Matrix metalloproteinases (MMPs) subfamily.</text>
</comment>
<dbReference type="EMBL" id="JACGWJ010000026">
    <property type="protein sequence ID" value="KAL0312923.1"/>
    <property type="molecule type" value="Genomic_DNA"/>
</dbReference>
<organism evidence="12">
    <name type="scientific">Sesamum radiatum</name>
    <name type="common">Black benniseed</name>
    <dbReference type="NCBI Taxonomy" id="300843"/>
    <lineage>
        <taxon>Eukaryota</taxon>
        <taxon>Viridiplantae</taxon>
        <taxon>Streptophyta</taxon>
        <taxon>Embryophyta</taxon>
        <taxon>Tracheophyta</taxon>
        <taxon>Spermatophyta</taxon>
        <taxon>Magnoliopsida</taxon>
        <taxon>eudicotyledons</taxon>
        <taxon>Gunneridae</taxon>
        <taxon>Pentapetalae</taxon>
        <taxon>asterids</taxon>
        <taxon>lamiids</taxon>
        <taxon>Lamiales</taxon>
        <taxon>Pedaliaceae</taxon>
        <taxon>Sesamum</taxon>
    </lineage>
</organism>
<proteinExistence type="inferred from homology"/>
<evidence type="ECO:0000256" key="8">
    <source>
        <dbReference type="PIRSR" id="PIRSR621190-2"/>
    </source>
</evidence>
<dbReference type="GO" id="GO:0004222">
    <property type="term" value="F:metalloendopeptidase activity"/>
    <property type="evidence" value="ECO:0007669"/>
    <property type="project" value="InterPro"/>
</dbReference>
<feature type="region of interest" description="Disordered" evidence="9">
    <location>
        <begin position="141"/>
        <end position="161"/>
    </location>
</feature>
<feature type="binding site" evidence="8">
    <location>
        <position position="205"/>
    </location>
    <ligand>
        <name>Ca(2+)</name>
        <dbReference type="ChEBI" id="CHEBI:29108"/>
        <label>2</label>
    </ligand>
</feature>
<feature type="compositionally biased region" description="Acidic residues" evidence="9">
    <location>
        <begin position="149"/>
        <end position="161"/>
    </location>
</feature>
<evidence type="ECO:0000313" key="12">
    <source>
        <dbReference type="EMBL" id="KAL0312923.1"/>
    </source>
</evidence>
<feature type="chain" id="PRO_5043565229" evidence="10">
    <location>
        <begin position="32"/>
        <end position="358"/>
    </location>
</feature>
<evidence type="ECO:0000256" key="4">
    <source>
        <dbReference type="ARBA" id="ARBA00022801"/>
    </source>
</evidence>
<protein>
    <submittedName>
        <fullName evidence="12">Metalloendoproteinase 4-MMP</fullName>
    </submittedName>
</protein>
<comment type="cofactor">
    <cofactor evidence="8">
        <name>Zn(2+)</name>
        <dbReference type="ChEBI" id="CHEBI:29105"/>
    </cofactor>
    <text evidence="8">Binds 2 Zn(2+) ions per subunit.</text>
</comment>
<feature type="binding site" evidence="8">
    <location>
        <position position="245"/>
    </location>
    <ligand>
        <name>Ca(2+)</name>
        <dbReference type="ChEBI" id="CHEBI:29108"/>
        <label>3</label>
    </ligand>
</feature>
<feature type="binding site" evidence="8">
    <location>
        <position position="217"/>
    </location>
    <ligand>
        <name>Zn(2+)</name>
        <dbReference type="ChEBI" id="CHEBI:29105"/>
        <label>1</label>
    </ligand>
</feature>
<accession>A0AAW2L4K9</accession>
<dbReference type="InterPro" id="IPR006026">
    <property type="entry name" value="Peptidase_Metallo"/>
</dbReference>
<reference evidence="12" key="2">
    <citation type="journal article" date="2024" name="Plant">
        <title>Genomic evolution and insights into agronomic trait innovations of Sesamum species.</title>
        <authorList>
            <person name="Miao H."/>
            <person name="Wang L."/>
            <person name="Qu L."/>
            <person name="Liu H."/>
            <person name="Sun Y."/>
            <person name="Le M."/>
            <person name="Wang Q."/>
            <person name="Wei S."/>
            <person name="Zheng Y."/>
            <person name="Lin W."/>
            <person name="Duan Y."/>
            <person name="Cao H."/>
            <person name="Xiong S."/>
            <person name="Wang X."/>
            <person name="Wei L."/>
            <person name="Li C."/>
            <person name="Ma Q."/>
            <person name="Ju M."/>
            <person name="Zhao R."/>
            <person name="Li G."/>
            <person name="Mu C."/>
            <person name="Tian Q."/>
            <person name="Mei H."/>
            <person name="Zhang T."/>
            <person name="Gao T."/>
            <person name="Zhang H."/>
        </authorList>
    </citation>
    <scope>NUCLEOTIDE SEQUENCE</scope>
    <source>
        <strain evidence="12">G02</strain>
    </source>
</reference>
<keyword evidence="10" id="KW-0732">Signal</keyword>
<dbReference type="InterPro" id="IPR033739">
    <property type="entry name" value="M10A_MMP"/>
</dbReference>
<comment type="caution">
    <text evidence="12">The sequence shown here is derived from an EMBL/GenBank/DDBJ whole genome shotgun (WGS) entry which is preliminary data.</text>
</comment>
<keyword evidence="8" id="KW-0106">Calcium</keyword>
<feature type="binding site" evidence="8">
    <location>
        <position position="240"/>
    </location>
    <ligand>
        <name>Zn(2+)</name>
        <dbReference type="ChEBI" id="CHEBI:29105"/>
        <label>1</label>
    </ligand>
</feature>
<dbReference type="Gene3D" id="3.40.390.10">
    <property type="entry name" value="Collagenase (Catalytic Domain)"/>
    <property type="match status" value="1"/>
</dbReference>
<keyword evidence="4" id="KW-0378">Hydrolase</keyword>
<dbReference type="PANTHER" id="PTHR10201:SF321">
    <property type="entry name" value="METALLOENDOPROTEINASE 4-MMP"/>
    <property type="match status" value="1"/>
</dbReference>